<reference evidence="1 2" key="1">
    <citation type="journal article" date="2020" name="Cell">
        <title>Large-Scale Comparative Analyses of Tick Genomes Elucidate Their Genetic Diversity and Vector Capacities.</title>
        <authorList>
            <consortium name="Tick Genome and Microbiome Consortium (TIGMIC)"/>
            <person name="Jia N."/>
            <person name="Wang J."/>
            <person name="Shi W."/>
            <person name="Du L."/>
            <person name="Sun Y."/>
            <person name="Zhan W."/>
            <person name="Jiang J.F."/>
            <person name="Wang Q."/>
            <person name="Zhang B."/>
            <person name="Ji P."/>
            <person name="Bell-Sakyi L."/>
            <person name="Cui X.M."/>
            <person name="Yuan T.T."/>
            <person name="Jiang B.G."/>
            <person name="Yang W.F."/>
            <person name="Lam T.T."/>
            <person name="Chang Q.C."/>
            <person name="Ding S.J."/>
            <person name="Wang X.J."/>
            <person name="Zhu J.G."/>
            <person name="Ruan X.D."/>
            <person name="Zhao L."/>
            <person name="Wei J.T."/>
            <person name="Ye R.Z."/>
            <person name="Que T.C."/>
            <person name="Du C.H."/>
            <person name="Zhou Y.H."/>
            <person name="Cheng J.X."/>
            <person name="Dai P.F."/>
            <person name="Guo W.B."/>
            <person name="Han X.H."/>
            <person name="Huang E.J."/>
            <person name="Li L.F."/>
            <person name="Wei W."/>
            <person name="Gao Y.C."/>
            <person name="Liu J.Z."/>
            <person name="Shao H.Z."/>
            <person name="Wang X."/>
            <person name="Wang C.C."/>
            <person name="Yang T.C."/>
            <person name="Huo Q.B."/>
            <person name="Li W."/>
            <person name="Chen H.Y."/>
            <person name="Chen S.E."/>
            <person name="Zhou L.G."/>
            <person name="Ni X.B."/>
            <person name="Tian J.H."/>
            <person name="Sheng Y."/>
            <person name="Liu T."/>
            <person name="Pan Y.S."/>
            <person name="Xia L.Y."/>
            <person name="Li J."/>
            <person name="Zhao F."/>
            <person name="Cao W.C."/>
        </authorList>
    </citation>
    <scope>NUCLEOTIDE SEQUENCE [LARGE SCALE GENOMIC DNA]</scope>
    <source>
        <strain evidence="1">Iper-2018</strain>
    </source>
</reference>
<proteinExistence type="predicted"/>
<gene>
    <name evidence="1" type="ORF">HPB47_011431</name>
</gene>
<evidence type="ECO:0000313" key="2">
    <source>
        <dbReference type="Proteomes" id="UP000805193"/>
    </source>
</evidence>
<keyword evidence="2" id="KW-1185">Reference proteome</keyword>
<organism evidence="1 2">
    <name type="scientific">Ixodes persulcatus</name>
    <name type="common">Taiga tick</name>
    <dbReference type="NCBI Taxonomy" id="34615"/>
    <lineage>
        <taxon>Eukaryota</taxon>
        <taxon>Metazoa</taxon>
        <taxon>Ecdysozoa</taxon>
        <taxon>Arthropoda</taxon>
        <taxon>Chelicerata</taxon>
        <taxon>Arachnida</taxon>
        <taxon>Acari</taxon>
        <taxon>Parasitiformes</taxon>
        <taxon>Ixodida</taxon>
        <taxon>Ixodoidea</taxon>
        <taxon>Ixodidae</taxon>
        <taxon>Ixodinae</taxon>
        <taxon>Ixodes</taxon>
    </lineage>
</organism>
<sequence length="345" mass="37794">MQDRMDNGPFPHTDGTRRWLHKLKIEEVTYLWYQPLIDFDEEVDSRSFAKGAQGISGELAASPPIGFSPGSQANGPIPQVTILVRLLGWGQFNDKNKAKVARALVLAAKGQATEIRVNTRLNIAAVDTEDRATLEELLAVTVVQNIKVKTRLARPKAQSTGIVRPRFSAGTREEVQENIQAPVNIQGTQVFNGGHTIRVHFDGPLPQRVSLYGIHLPFSAPTPRPKQCGNCGRLGHVRAACTMVNACTTCPEAHKRGTCPRADCPSCPNCAQRHDAFDRRCPAYVQARNVAREMGFSGGGWRAARARLTRRSAQRGKEVESSQTSNSKKKRCALKSKVNSCGSCS</sequence>
<accession>A0AC60NWA1</accession>
<name>A0AC60NWA1_IXOPE</name>
<evidence type="ECO:0000313" key="1">
    <source>
        <dbReference type="EMBL" id="KAG0411439.1"/>
    </source>
</evidence>
<dbReference type="EMBL" id="JABSTQ010011431">
    <property type="protein sequence ID" value="KAG0411439.1"/>
    <property type="molecule type" value="Genomic_DNA"/>
</dbReference>
<comment type="caution">
    <text evidence="1">The sequence shown here is derived from an EMBL/GenBank/DDBJ whole genome shotgun (WGS) entry which is preliminary data.</text>
</comment>
<dbReference type="Proteomes" id="UP000805193">
    <property type="component" value="Unassembled WGS sequence"/>
</dbReference>
<protein>
    <submittedName>
        <fullName evidence="1">Uncharacterized protein</fullName>
    </submittedName>
</protein>